<dbReference type="AlphaFoldDB" id="A0A3D9SZJ9"/>
<keyword evidence="1" id="KW-0472">Membrane</keyword>
<evidence type="ECO:0000313" key="2">
    <source>
        <dbReference type="EMBL" id="REE98415.1"/>
    </source>
</evidence>
<protein>
    <recommendedName>
        <fullName evidence="4">DUF4395 domain-containing protein</fullName>
    </recommendedName>
</protein>
<dbReference type="Proteomes" id="UP000256661">
    <property type="component" value="Unassembled WGS sequence"/>
</dbReference>
<sequence length="88" mass="9153">MSEAIDFGSASLPRHLARGLIGFGSFAGAFVLLATVGPVGALLLPVGLLALRGCPTCWTIGLVQTVSRGRLERTCVDGRCELRVADPT</sequence>
<keyword evidence="1" id="KW-1133">Transmembrane helix</keyword>
<evidence type="ECO:0000256" key="1">
    <source>
        <dbReference type="SAM" id="Phobius"/>
    </source>
</evidence>
<evidence type="ECO:0008006" key="4">
    <source>
        <dbReference type="Google" id="ProtNLM"/>
    </source>
</evidence>
<comment type="caution">
    <text evidence="2">The sequence shown here is derived from an EMBL/GenBank/DDBJ whole genome shotgun (WGS) entry which is preliminary data.</text>
</comment>
<reference evidence="2 3" key="1">
    <citation type="submission" date="2018-08" db="EMBL/GenBank/DDBJ databases">
        <title>Sequencing the genomes of 1000 actinobacteria strains.</title>
        <authorList>
            <person name="Klenk H.-P."/>
        </authorList>
    </citation>
    <scope>NUCLEOTIDE SEQUENCE [LARGE SCALE GENOMIC DNA]</scope>
    <source>
        <strain evidence="2 3">DSM 43927</strain>
    </source>
</reference>
<gene>
    <name evidence="2" type="ORF">DFJ69_3904</name>
</gene>
<accession>A0A3D9SZJ9</accession>
<feature type="transmembrane region" description="Helical" evidence="1">
    <location>
        <begin position="20"/>
        <end position="44"/>
    </location>
</feature>
<name>A0A3D9SZJ9_9ACTN</name>
<proteinExistence type="predicted"/>
<keyword evidence="3" id="KW-1185">Reference proteome</keyword>
<organism evidence="2 3">
    <name type="scientific">Thermomonospora umbrina</name>
    <dbReference type="NCBI Taxonomy" id="111806"/>
    <lineage>
        <taxon>Bacteria</taxon>
        <taxon>Bacillati</taxon>
        <taxon>Actinomycetota</taxon>
        <taxon>Actinomycetes</taxon>
        <taxon>Streptosporangiales</taxon>
        <taxon>Thermomonosporaceae</taxon>
        <taxon>Thermomonospora</taxon>
    </lineage>
</organism>
<dbReference type="OrthoDB" id="4558116at2"/>
<keyword evidence="1" id="KW-0812">Transmembrane</keyword>
<evidence type="ECO:0000313" key="3">
    <source>
        <dbReference type="Proteomes" id="UP000256661"/>
    </source>
</evidence>
<dbReference type="EMBL" id="QTTT01000001">
    <property type="protein sequence ID" value="REE98415.1"/>
    <property type="molecule type" value="Genomic_DNA"/>
</dbReference>
<dbReference type="RefSeq" id="WP_116023873.1">
    <property type="nucleotide sequence ID" value="NZ_QTTT01000001.1"/>
</dbReference>